<evidence type="ECO:0000256" key="1">
    <source>
        <dbReference type="SAM" id="Coils"/>
    </source>
</evidence>
<reference evidence="3" key="1">
    <citation type="submission" date="2025-08" db="UniProtKB">
        <authorList>
            <consortium name="RefSeq"/>
        </authorList>
    </citation>
    <scope>IDENTIFICATION</scope>
    <source>
        <tissue evidence="3">Total insect</tissue>
    </source>
</reference>
<proteinExistence type="predicted"/>
<dbReference type="GO" id="GO:0031023">
    <property type="term" value="P:microtubule organizing center organization"/>
    <property type="evidence" value="ECO:0007669"/>
    <property type="project" value="TreeGrafter"/>
</dbReference>
<dbReference type="PANTHER" id="PTHR14352:SF2">
    <property type="entry name" value="HAUS AUGMIN-LIKE COMPLEX SUBUNIT 7"/>
    <property type="match status" value="1"/>
</dbReference>
<evidence type="ECO:0000313" key="2">
    <source>
        <dbReference type="Proteomes" id="UP000515158"/>
    </source>
</evidence>
<dbReference type="InterPro" id="IPR029711">
    <property type="entry name" value="Haus7-like"/>
</dbReference>
<dbReference type="GeneID" id="117641681"/>
<dbReference type="GO" id="GO:0070652">
    <property type="term" value="C:HAUS complex"/>
    <property type="evidence" value="ECO:0007669"/>
    <property type="project" value="TreeGrafter"/>
</dbReference>
<feature type="coiled-coil region" evidence="1">
    <location>
        <begin position="167"/>
        <end position="194"/>
    </location>
</feature>
<gene>
    <name evidence="3" type="primary">LOC117641681</name>
</gene>
<keyword evidence="2" id="KW-1185">Reference proteome</keyword>
<dbReference type="PANTHER" id="PTHR14352">
    <property type="entry name" value="HAUS AUGMIN-LIKE COMPLEX SUBUNIT 7"/>
    <property type="match status" value="1"/>
</dbReference>
<evidence type="ECO:0000313" key="3">
    <source>
        <dbReference type="RefSeq" id="XP_034235084.1"/>
    </source>
</evidence>
<dbReference type="RefSeq" id="XP_034235084.1">
    <property type="nucleotide sequence ID" value="XM_034379193.1"/>
</dbReference>
<sequence length="319" mass="36089">MSPDQAALIRSFRQELEGASFGLGQVNDNELEGWLFQAGADRVHLLQWCLSQLDPVLRDRFQNCEEKEAEKRTIEHLKSYGISSRADIILGSAALKEQVVLWKKLLELLKGAKSLKQSPSKGRNTRASVTLQTCSSLSNSKDFFALLHTKQKLIPTDLRCVTSTVCKRDYEKELTDSLARLEELKNLASNLSSDDEKSFADRPVQTSEDYEENFLSSFKKIKECHKIIMDTVFPAVKPQPENPIVNILGSYIEVLADNLSAFVQMLKSTEDIHQMAEALQKSRLEGLEFTDSSPLQECISKSYMLVTETLSLWRIHNLT</sequence>
<protein>
    <submittedName>
        <fullName evidence="3">Uncharacterized protein LOC117641681</fullName>
    </submittedName>
</protein>
<dbReference type="KEGG" id="tpal:117641681"/>
<dbReference type="AlphaFoldDB" id="A0A6P8ZJB9"/>
<dbReference type="OrthoDB" id="10466521at2759"/>
<dbReference type="Proteomes" id="UP000515158">
    <property type="component" value="Unplaced"/>
</dbReference>
<dbReference type="GO" id="GO:0051225">
    <property type="term" value="P:spindle assembly"/>
    <property type="evidence" value="ECO:0007669"/>
    <property type="project" value="TreeGrafter"/>
</dbReference>
<accession>A0A6P8ZJB9</accession>
<dbReference type="GO" id="GO:0051011">
    <property type="term" value="F:microtubule minus-end binding"/>
    <property type="evidence" value="ECO:0007669"/>
    <property type="project" value="TreeGrafter"/>
</dbReference>
<keyword evidence="1" id="KW-0175">Coiled coil</keyword>
<organism evidence="3">
    <name type="scientific">Thrips palmi</name>
    <name type="common">Melon thrips</name>
    <dbReference type="NCBI Taxonomy" id="161013"/>
    <lineage>
        <taxon>Eukaryota</taxon>
        <taxon>Metazoa</taxon>
        <taxon>Ecdysozoa</taxon>
        <taxon>Arthropoda</taxon>
        <taxon>Hexapoda</taxon>
        <taxon>Insecta</taxon>
        <taxon>Pterygota</taxon>
        <taxon>Neoptera</taxon>
        <taxon>Paraneoptera</taxon>
        <taxon>Thysanoptera</taxon>
        <taxon>Terebrantia</taxon>
        <taxon>Thripoidea</taxon>
        <taxon>Thripidae</taxon>
        <taxon>Thrips</taxon>
    </lineage>
</organism>
<dbReference type="InParanoid" id="A0A6P8ZJB9"/>
<name>A0A6P8ZJB9_THRPL</name>